<reference evidence="1" key="1">
    <citation type="journal article" date="2022" name="bioRxiv">
        <title>Sequencing and chromosome-scale assembly of the giantPleurodeles waltlgenome.</title>
        <authorList>
            <person name="Brown T."/>
            <person name="Elewa A."/>
            <person name="Iarovenko S."/>
            <person name="Subramanian E."/>
            <person name="Araus A.J."/>
            <person name="Petzold A."/>
            <person name="Susuki M."/>
            <person name="Suzuki K.-i.T."/>
            <person name="Hayashi T."/>
            <person name="Toyoda A."/>
            <person name="Oliveira C."/>
            <person name="Osipova E."/>
            <person name="Leigh N.D."/>
            <person name="Simon A."/>
            <person name="Yun M.H."/>
        </authorList>
    </citation>
    <scope>NUCLEOTIDE SEQUENCE</scope>
    <source>
        <strain evidence="1">20211129_DDA</strain>
        <tissue evidence="1">Liver</tissue>
    </source>
</reference>
<dbReference type="AlphaFoldDB" id="A0AAV7RJG4"/>
<evidence type="ECO:0000313" key="2">
    <source>
        <dbReference type="Proteomes" id="UP001066276"/>
    </source>
</evidence>
<proteinExistence type="predicted"/>
<sequence>MGAMIAHPPVPSTRFPRERENAVAAAPRGRFFFSFPPQTIPRGGTRCCLRLTRTSFQLLHRSLSRAKARRAYGRRDVPC</sequence>
<name>A0AAV7RJG4_PLEWA</name>
<dbReference type="EMBL" id="JANPWB010000009">
    <property type="protein sequence ID" value="KAJ1152954.1"/>
    <property type="molecule type" value="Genomic_DNA"/>
</dbReference>
<keyword evidence="2" id="KW-1185">Reference proteome</keyword>
<evidence type="ECO:0000313" key="1">
    <source>
        <dbReference type="EMBL" id="KAJ1152954.1"/>
    </source>
</evidence>
<gene>
    <name evidence="1" type="ORF">NDU88_005727</name>
</gene>
<protein>
    <submittedName>
        <fullName evidence="1">Uncharacterized protein</fullName>
    </submittedName>
</protein>
<accession>A0AAV7RJG4</accession>
<organism evidence="1 2">
    <name type="scientific">Pleurodeles waltl</name>
    <name type="common">Iberian ribbed newt</name>
    <dbReference type="NCBI Taxonomy" id="8319"/>
    <lineage>
        <taxon>Eukaryota</taxon>
        <taxon>Metazoa</taxon>
        <taxon>Chordata</taxon>
        <taxon>Craniata</taxon>
        <taxon>Vertebrata</taxon>
        <taxon>Euteleostomi</taxon>
        <taxon>Amphibia</taxon>
        <taxon>Batrachia</taxon>
        <taxon>Caudata</taxon>
        <taxon>Salamandroidea</taxon>
        <taxon>Salamandridae</taxon>
        <taxon>Pleurodelinae</taxon>
        <taxon>Pleurodeles</taxon>
    </lineage>
</organism>
<dbReference type="Proteomes" id="UP001066276">
    <property type="component" value="Chromosome 5"/>
</dbReference>
<comment type="caution">
    <text evidence="1">The sequence shown here is derived from an EMBL/GenBank/DDBJ whole genome shotgun (WGS) entry which is preliminary data.</text>
</comment>